<proteinExistence type="predicted"/>
<evidence type="ECO:0000256" key="4">
    <source>
        <dbReference type="ARBA" id="ARBA00023134"/>
    </source>
</evidence>
<evidence type="ECO:0000256" key="6">
    <source>
        <dbReference type="SAM" id="Coils"/>
    </source>
</evidence>
<keyword evidence="2" id="KW-0547">Nucleotide-binding</keyword>
<evidence type="ECO:0000256" key="3">
    <source>
        <dbReference type="ARBA" id="ARBA00022801"/>
    </source>
</evidence>
<dbReference type="Pfam" id="PF00350">
    <property type="entry name" value="Dynamin_N"/>
    <property type="match status" value="2"/>
</dbReference>
<keyword evidence="6" id="KW-0175">Coiled coil</keyword>
<organism evidence="8 9">
    <name type="scientific">Bacillus mesophilus</name>
    <dbReference type="NCBI Taxonomy" id="1808955"/>
    <lineage>
        <taxon>Bacteria</taxon>
        <taxon>Bacillati</taxon>
        <taxon>Bacillota</taxon>
        <taxon>Bacilli</taxon>
        <taxon>Bacillales</taxon>
        <taxon>Bacillaceae</taxon>
        <taxon>Bacillus</taxon>
    </lineage>
</organism>
<keyword evidence="9" id="KW-1185">Reference proteome</keyword>
<sequence length="1219" mass="140127">MTQKLESVQIKTQEDLLTNLTGLYLELEKAGNNELSKKMKQLVKKASDREYSIGFCGHFSAGKSSMINEIAGHEILPASPIPTSANLVKVRSGEEIARIYLFNGEVVEFPAPYDIDEIKGYCMDGEAVEWVEIGTKSSFIPDDVTILDTPGIDSVDDAHRISTESALHLADLIFYMMDYNHVQSEVSFHFTKKLQEMNKPLYLIINQVDKHQESELPFSDFKEGVLQAFHDWGVYPNGIFYTSLRDKDLPINQLQEVKDLLSSVWESRHQSFVKGIADSAKNLVMDHIDWLEDQDSEVALKWEEKLSTLTSVERKNISTKIEEIENDIHALGMEAEEAKTEFQQNINKLLDNAYIMPFQTRELAKLFLESEQPEFKVGLIFSKQKTEKEKEERLQAFHTDLMEKVNAQIDWHIKDLLTRFCKKNGLDERLLNDVYQLEVPIEGQDLRNLVKKGAKVTGDAILNFTNDVAAECKRKYRAEAMKIMENWVEELSSQSHEKVKKLQQELTHYSEYKEALQKLQKRSQEIQRVKNYLVDLLENGPKESLEKEKERLLSSLLYKKGSVDTSFKKNTEKEQVEPSTSDVPAEIQSQQVNASEMVSKIYTVTESVQQIKGLQTVVQQLKEKAGRLSNQSFSVALFGAFSAGKSSFANALMGTKLLPVSPNPTTATINKIKPVTEEFPHGTVRVQLKDEKQLETDLAFSLKFFQYSFTTLAEAIEQIPVILKLENIDPRQKPHYSFLHAVLKGYQNIKNDLGNLKYVDLEEFKDFVANEEKSCFVEWIEVYYECELTKQGITLVDTPGADSINARHTGVAFEYIKNADAILFVTYYNHAFSKADREFLIQLGRVKDAFELDKMFFMINAADLASSKEELQIVKNYVNTQLLSYGIRNPRLYPVSSLLALKEKEGHSVQDQSVMSNSGIITFEDEFKHFIEHELTELTITSAQLDLIRVHQVVNEYIQMATIGNDEKEARKNILLKEQQEILTILEQIEIDSAKKAIQMELKELLYYVKQRLFQRFTGMYNESFHPSVLLDDNKNIKQALVDCLDELLEFVAFDLLQELRATSVRIEGFLKNQLQFVHQKANQKVNHIHESLELTFINPDKIDIPELKTIADTLDKSQLAKPLSTFKNAKSFFEKDGKKKLRDELEELLQKPVSDYLEGYFSDLSAYYLEIFMSQTGKWEQHATIEVNHYFEGLFDVMSDKMDVQELRRIEDQVSHMI</sequence>
<protein>
    <recommendedName>
        <fullName evidence="7">Dynamin N-terminal domain-containing protein</fullName>
    </recommendedName>
</protein>
<accession>A0A6M0Q7Q3</accession>
<comment type="subcellular location">
    <subcellularLocation>
        <location evidence="1">Membrane</location>
    </subcellularLocation>
</comment>
<dbReference type="PANTHER" id="PTHR10465">
    <property type="entry name" value="TRANSMEMBRANE GTPASE FZO1"/>
    <property type="match status" value="1"/>
</dbReference>
<feature type="coiled-coil region" evidence="6">
    <location>
        <begin position="499"/>
        <end position="529"/>
    </location>
</feature>
<feature type="coiled-coil region" evidence="6">
    <location>
        <begin position="321"/>
        <end position="352"/>
    </location>
</feature>
<dbReference type="GO" id="GO:0005525">
    <property type="term" value="F:GTP binding"/>
    <property type="evidence" value="ECO:0007669"/>
    <property type="project" value="UniProtKB-KW"/>
</dbReference>
<feature type="coiled-coil region" evidence="6">
    <location>
        <begin position="604"/>
        <end position="631"/>
    </location>
</feature>
<evidence type="ECO:0000256" key="5">
    <source>
        <dbReference type="ARBA" id="ARBA00023136"/>
    </source>
</evidence>
<dbReference type="EMBL" id="JAAIWM010000002">
    <property type="protein sequence ID" value="NEY71128.1"/>
    <property type="molecule type" value="Genomic_DNA"/>
</dbReference>
<dbReference type="Proteomes" id="UP000481043">
    <property type="component" value="Unassembled WGS sequence"/>
</dbReference>
<gene>
    <name evidence="8" type="ORF">G4D63_05170</name>
</gene>
<dbReference type="GO" id="GO:0008053">
    <property type="term" value="P:mitochondrial fusion"/>
    <property type="evidence" value="ECO:0007669"/>
    <property type="project" value="TreeGrafter"/>
</dbReference>
<dbReference type="GO" id="GO:0016020">
    <property type="term" value="C:membrane"/>
    <property type="evidence" value="ECO:0007669"/>
    <property type="project" value="UniProtKB-SubCell"/>
</dbReference>
<dbReference type="GO" id="GO:0003924">
    <property type="term" value="F:GTPase activity"/>
    <property type="evidence" value="ECO:0007669"/>
    <property type="project" value="InterPro"/>
</dbReference>
<dbReference type="InterPro" id="IPR027417">
    <property type="entry name" value="P-loop_NTPase"/>
</dbReference>
<evidence type="ECO:0000256" key="2">
    <source>
        <dbReference type="ARBA" id="ARBA00022741"/>
    </source>
</evidence>
<dbReference type="PANTHER" id="PTHR10465:SF0">
    <property type="entry name" value="SARCALUMENIN"/>
    <property type="match status" value="1"/>
</dbReference>
<keyword evidence="3" id="KW-0378">Hydrolase</keyword>
<dbReference type="RefSeq" id="WP_163178454.1">
    <property type="nucleotide sequence ID" value="NZ_JAAIWM010000002.1"/>
</dbReference>
<comment type="caution">
    <text evidence="8">The sequence shown here is derived from an EMBL/GenBank/DDBJ whole genome shotgun (WGS) entry which is preliminary data.</text>
</comment>
<dbReference type="InterPro" id="IPR045063">
    <property type="entry name" value="Dynamin_N"/>
</dbReference>
<feature type="domain" description="Dynamin N-terminal" evidence="7">
    <location>
        <begin position="635"/>
        <end position="850"/>
    </location>
</feature>
<name>A0A6M0Q7Q3_9BACI</name>
<reference evidence="8 9" key="1">
    <citation type="submission" date="2020-02" db="EMBL/GenBank/DDBJ databases">
        <title>Bacillus aquiflavi sp. nov., isolated from yellow water of strong flavor Chinese baijiu in Yibin region of China.</title>
        <authorList>
            <person name="Xie J."/>
        </authorList>
    </citation>
    <scope>NUCLEOTIDE SEQUENCE [LARGE SCALE GENOMIC DNA]</scope>
    <source>
        <strain evidence="8 9">SA4</strain>
    </source>
</reference>
<dbReference type="AlphaFoldDB" id="A0A6M0Q7Q3"/>
<feature type="domain" description="Dynamin N-terminal" evidence="7">
    <location>
        <begin position="53"/>
        <end position="207"/>
    </location>
</feature>
<dbReference type="SUPFAM" id="SSF52540">
    <property type="entry name" value="P-loop containing nucleoside triphosphate hydrolases"/>
    <property type="match status" value="2"/>
</dbReference>
<dbReference type="Gene3D" id="3.40.50.300">
    <property type="entry name" value="P-loop containing nucleotide triphosphate hydrolases"/>
    <property type="match status" value="3"/>
</dbReference>
<dbReference type="InterPro" id="IPR027094">
    <property type="entry name" value="Mitofusin_fam"/>
</dbReference>
<evidence type="ECO:0000256" key="1">
    <source>
        <dbReference type="ARBA" id="ARBA00004370"/>
    </source>
</evidence>
<evidence type="ECO:0000259" key="7">
    <source>
        <dbReference type="Pfam" id="PF00350"/>
    </source>
</evidence>
<keyword evidence="5" id="KW-0472">Membrane</keyword>
<keyword evidence="4" id="KW-0342">GTP-binding</keyword>
<evidence type="ECO:0000313" key="8">
    <source>
        <dbReference type="EMBL" id="NEY71128.1"/>
    </source>
</evidence>
<dbReference type="CDD" id="cd09912">
    <property type="entry name" value="DLP_2"/>
    <property type="match status" value="2"/>
</dbReference>
<evidence type="ECO:0000313" key="9">
    <source>
        <dbReference type="Proteomes" id="UP000481043"/>
    </source>
</evidence>